<dbReference type="InterPro" id="IPR001851">
    <property type="entry name" value="ABC_transp_permease"/>
</dbReference>
<feature type="transmembrane region" description="Helical" evidence="6">
    <location>
        <begin position="208"/>
        <end position="227"/>
    </location>
</feature>
<feature type="transmembrane region" description="Helical" evidence="6">
    <location>
        <begin position="151"/>
        <end position="177"/>
    </location>
</feature>
<reference evidence="7" key="1">
    <citation type="submission" date="2021-06" db="EMBL/GenBank/DDBJ databases">
        <title>Description of novel taxa of the family Lachnospiraceae.</title>
        <authorList>
            <person name="Chaplin A.V."/>
            <person name="Sokolova S.R."/>
            <person name="Pikina A.P."/>
            <person name="Korzhanova M."/>
            <person name="Belova V."/>
            <person name="Korostin D."/>
            <person name="Efimov B.A."/>
        </authorList>
    </citation>
    <scope>NUCLEOTIDE SEQUENCE</scope>
    <source>
        <strain evidence="7">ASD5720</strain>
    </source>
</reference>
<evidence type="ECO:0000256" key="1">
    <source>
        <dbReference type="ARBA" id="ARBA00004651"/>
    </source>
</evidence>
<dbReference type="Pfam" id="PF02653">
    <property type="entry name" value="BPD_transp_2"/>
    <property type="match status" value="1"/>
</dbReference>
<proteinExistence type="predicted"/>
<comment type="caution">
    <text evidence="7">The sequence shown here is derived from an EMBL/GenBank/DDBJ whole genome shotgun (WGS) entry which is preliminary data.</text>
</comment>
<protein>
    <submittedName>
        <fullName evidence="7">ABC transporter permease</fullName>
    </submittedName>
</protein>
<feature type="transmembrane region" description="Helical" evidence="6">
    <location>
        <begin position="262"/>
        <end position="281"/>
    </location>
</feature>
<dbReference type="EMBL" id="JAHQCW010000021">
    <property type="protein sequence ID" value="MBU9737504.1"/>
    <property type="molecule type" value="Genomic_DNA"/>
</dbReference>
<feature type="transmembrane region" description="Helical" evidence="6">
    <location>
        <begin position="12"/>
        <end position="33"/>
    </location>
</feature>
<evidence type="ECO:0000313" key="7">
    <source>
        <dbReference type="EMBL" id="MBU9737504.1"/>
    </source>
</evidence>
<dbReference type="PROSITE" id="PS51257">
    <property type="entry name" value="PROKAR_LIPOPROTEIN"/>
    <property type="match status" value="1"/>
</dbReference>
<feature type="transmembrane region" description="Helical" evidence="6">
    <location>
        <begin position="84"/>
        <end position="105"/>
    </location>
</feature>
<dbReference type="GO" id="GO:0022857">
    <property type="term" value="F:transmembrane transporter activity"/>
    <property type="evidence" value="ECO:0007669"/>
    <property type="project" value="InterPro"/>
</dbReference>
<keyword evidence="8" id="KW-1185">Reference proteome</keyword>
<dbReference type="RefSeq" id="WP_158345520.1">
    <property type="nucleotide sequence ID" value="NZ_JAHQCW010000021.1"/>
</dbReference>
<evidence type="ECO:0000256" key="4">
    <source>
        <dbReference type="ARBA" id="ARBA00022989"/>
    </source>
</evidence>
<feature type="transmembrane region" description="Helical" evidence="6">
    <location>
        <begin position="287"/>
        <end position="306"/>
    </location>
</feature>
<dbReference type="PANTHER" id="PTHR32196">
    <property type="entry name" value="ABC TRANSPORTER PERMEASE PROTEIN YPHD-RELATED-RELATED"/>
    <property type="match status" value="1"/>
</dbReference>
<dbReference type="GO" id="GO:0005886">
    <property type="term" value="C:plasma membrane"/>
    <property type="evidence" value="ECO:0007669"/>
    <property type="project" value="UniProtKB-SubCell"/>
</dbReference>
<accession>A0A949JZL5</accession>
<evidence type="ECO:0000313" key="8">
    <source>
        <dbReference type="Proteomes" id="UP000712157"/>
    </source>
</evidence>
<comment type="subcellular location">
    <subcellularLocation>
        <location evidence="1">Cell membrane</location>
        <topology evidence="1">Multi-pass membrane protein</topology>
    </subcellularLocation>
</comment>
<dbReference type="AlphaFoldDB" id="A0A949JZL5"/>
<feature type="transmembrane region" description="Helical" evidence="6">
    <location>
        <begin position="39"/>
        <end position="72"/>
    </location>
</feature>
<evidence type="ECO:0000256" key="2">
    <source>
        <dbReference type="ARBA" id="ARBA00022475"/>
    </source>
</evidence>
<evidence type="ECO:0000256" key="6">
    <source>
        <dbReference type="SAM" id="Phobius"/>
    </source>
</evidence>
<keyword evidence="4 6" id="KW-1133">Transmembrane helix</keyword>
<dbReference type="Proteomes" id="UP000712157">
    <property type="component" value="Unassembled WGS sequence"/>
</dbReference>
<keyword evidence="3 6" id="KW-0812">Transmembrane</keyword>
<name>A0A949JZL5_9FIRM</name>
<keyword evidence="5 6" id="KW-0472">Membrane</keyword>
<organism evidence="7 8">
    <name type="scientific">Diplocloster agilis</name>
    <dbReference type="NCBI Taxonomy" id="2850323"/>
    <lineage>
        <taxon>Bacteria</taxon>
        <taxon>Bacillati</taxon>
        <taxon>Bacillota</taxon>
        <taxon>Clostridia</taxon>
        <taxon>Lachnospirales</taxon>
        <taxon>Lachnospiraceae</taxon>
        <taxon>Diplocloster</taxon>
    </lineage>
</organism>
<evidence type="ECO:0000256" key="3">
    <source>
        <dbReference type="ARBA" id="ARBA00022692"/>
    </source>
</evidence>
<keyword evidence="2" id="KW-1003">Cell membrane</keyword>
<gene>
    <name evidence="7" type="ORF">KTH89_13220</name>
</gene>
<dbReference type="CDD" id="cd06579">
    <property type="entry name" value="TM_PBP1_transp_AraH_like"/>
    <property type="match status" value="1"/>
</dbReference>
<sequence>MKKILKSEIIGPFIAFLVVFLLACISTERFLVLSNLRNLVLQICVTAFLAVGATFVILTGGIDISCGSAVALQTMLFATMIKSWGLSVWAGVVLLVFVGVIMGAFNGFLVSYLKIPAFIATLSSQSMFRGLSYMINNGSALQSLSTDTEKIFYTTVFGLPITLIYIVVFFALAHIFLTYTRSGRKIYAVGGNMEAAQLSGIHVKHTLMLTYSLAGMCTGIAAVLYACRLNSGSQNFGPGMEMSAIAAAVIGGTSMTGGKGKVVATLIGAGTVLIVQNVLNLNSISTAIQQVVNGMMILLAVLLDVWRAPIGRIFGRGIAKAGINRAKEVSN</sequence>
<evidence type="ECO:0000256" key="5">
    <source>
        <dbReference type="ARBA" id="ARBA00023136"/>
    </source>
</evidence>